<dbReference type="Proteomes" id="UP000429644">
    <property type="component" value="Unassembled WGS sequence"/>
</dbReference>
<keyword evidence="2" id="KW-0547">Nucleotide-binding</keyword>
<dbReference type="InterPro" id="IPR050166">
    <property type="entry name" value="ABC_transporter_ATP-bind"/>
</dbReference>
<proteinExistence type="predicted"/>
<dbReference type="InterPro" id="IPR003439">
    <property type="entry name" value="ABC_transporter-like_ATP-bd"/>
</dbReference>
<dbReference type="PANTHER" id="PTHR42788">
    <property type="entry name" value="TAURINE IMPORT ATP-BINDING PROTEIN-RELATED"/>
    <property type="match status" value="1"/>
</dbReference>
<dbReference type="CDD" id="cd03293">
    <property type="entry name" value="ABC_NrtD_SsuB_transporters"/>
    <property type="match status" value="1"/>
</dbReference>
<dbReference type="PROSITE" id="PS50893">
    <property type="entry name" value="ABC_TRANSPORTER_2"/>
    <property type="match status" value="1"/>
</dbReference>
<evidence type="ECO:0000313" key="6">
    <source>
        <dbReference type="Proteomes" id="UP000429644"/>
    </source>
</evidence>
<dbReference type="PANTHER" id="PTHR42788:SF13">
    <property type="entry name" value="ALIPHATIC SULFONATES IMPORT ATP-BINDING PROTEIN SSUB"/>
    <property type="match status" value="1"/>
</dbReference>
<sequence length="255" mass="28440">MKIEDLKVQYGTEVVLNHMNLTIEQGQFVCLLGPSGCGKSTMLRIIGELTSHHGGEVRVGERPTWEAWDRLAYVFQAPRLVPWRNALDNVVLGMQLRGMPGSKDELRQQAREALATVDIEHLAKRPAHVLSGGEQQRVAIARGLAVKPEILLMDEPFSALDVQTRHQLRDEIVRLWERTGLTIIFVTHDVDEAIIVGNRIVVFSPKPTTMLADIPVDLSHPANPLSPQFQLIRKQIVAKFGDDPAVEELTESNLG</sequence>
<evidence type="ECO:0000259" key="4">
    <source>
        <dbReference type="PROSITE" id="PS50893"/>
    </source>
</evidence>
<evidence type="ECO:0000256" key="2">
    <source>
        <dbReference type="ARBA" id="ARBA00022741"/>
    </source>
</evidence>
<evidence type="ECO:0000256" key="3">
    <source>
        <dbReference type="ARBA" id="ARBA00022840"/>
    </source>
</evidence>
<dbReference type="EMBL" id="WHPD01002497">
    <property type="protein sequence ID" value="MPV89304.1"/>
    <property type="molecule type" value="Genomic_DNA"/>
</dbReference>
<accession>A0A7J9V016</accession>
<dbReference type="GO" id="GO:0005524">
    <property type="term" value="F:ATP binding"/>
    <property type="evidence" value="ECO:0007669"/>
    <property type="project" value="UniProtKB-KW"/>
</dbReference>
<dbReference type="PROSITE" id="PS00211">
    <property type="entry name" value="ABC_TRANSPORTER_1"/>
    <property type="match status" value="1"/>
</dbReference>
<dbReference type="Gene3D" id="3.40.50.300">
    <property type="entry name" value="P-loop containing nucleotide triphosphate hydrolases"/>
    <property type="match status" value="1"/>
</dbReference>
<evidence type="ECO:0000256" key="1">
    <source>
        <dbReference type="ARBA" id="ARBA00022448"/>
    </source>
</evidence>
<keyword evidence="1" id="KW-0813">Transport</keyword>
<feature type="domain" description="ABC transporter" evidence="4">
    <location>
        <begin position="1"/>
        <end position="230"/>
    </location>
</feature>
<gene>
    <name evidence="5" type="ORF">GB882_11560</name>
</gene>
<keyword evidence="3 5" id="KW-0067">ATP-binding</keyword>
<dbReference type="SMART" id="SM00382">
    <property type="entry name" value="AAA"/>
    <property type="match status" value="1"/>
</dbReference>
<dbReference type="GO" id="GO:0016887">
    <property type="term" value="F:ATP hydrolysis activity"/>
    <property type="evidence" value="ECO:0007669"/>
    <property type="project" value="InterPro"/>
</dbReference>
<comment type="caution">
    <text evidence="5">The sequence shown here is derived from an EMBL/GenBank/DDBJ whole genome shotgun (WGS) entry which is preliminary data.</text>
</comment>
<keyword evidence="6" id="KW-1185">Reference proteome</keyword>
<dbReference type="InterPro" id="IPR003593">
    <property type="entry name" value="AAA+_ATPase"/>
</dbReference>
<protein>
    <submittedName>
        <fullName evidence="5">ATP-binding cassette domain-containing protein</fullName>
    </submittedName>
</protein>
<dbReference type="SUPFAM" id="SSF52540">
    <property type="entry name" value="P-loop containing nucleoside triphosphate hydrolases"/>
    <property type="match status" value="1"/>
</dbReference>
<evidence type="ECO:0000313" key="5">
    <source>
        <dbReference type="EMBL" id="MPV89304.1"/>
    </source>
</evidence>
<dbReference type="InterPro" id="IPR017871">
    <property type="entry name" value="ABC_transporter-like_CS"/>
</dbReference>
<dbReference type="InterPro" id="IPR027417">
    <property type="entry name" value="P-loop_NTPase"/>
</dbReference>
<organism evidence="5 6">
    <name type="scientific">Georgenia ruanii</name>
    <dbReference type="NCBI Taxonomy" id="348442"/>
    <lineage>
        <taxon>Bacteria</taxon>
        <taxon>Bacillati</taxon>
        <taxon>Actinomycetota</taxon>
        <taxon>Actinomycetes</taxon>
        <taxon>Micrococcales</taxon>
        <taxon>Bogoriellaceae</taxon>
        <taxon>Georgenia</taxon>
    </lineage>
</organism>
<dbReference type="AlphaFoldDB" id="A0A7J9V016"/>
<dbReference type="Pfam" id="PF00005">
    <property type="entry name" value="ABC_tran"/>
    <property type="match status" value="1"/>
</dbReference>
<name>A0A7J9V016_9MICO</name>
<reference evidence="5 6" key="1">
    <citation type="submission" date="2019-10" db="EMBL/GenBank/DDBJ databases">
        <title>Georgenia wutianyii sp. nov. and Georgenia yuyongxinii sp. nov. isolated from plateau pika (Ochotona curzoniae) in the Qinghai-Tibet plateau of China.</title>
        <authorList>
            <person name="Tian Z."/>
        </authorList>
    </citation>
    <scope>NUCLEOTIDE SEQUENCE [LARGE SCALE GENOMIC DNA]</scope>
    <source>
        <strain evidence="5 6">JCM 15130</strain>
    </source>
</reference>